<dbReference type="PROSITE" id="PS00486">
    <property type="entry name" value="DNA_MISMATCH_REPAIR_2"/>
    <property type="match status" value="1"/>
</dbReference>
<evidence type="ECO:0000256" key="1">
    <source>
        <dbReference type="ARBA" id="ARBA00006271"/>
    </source>
</evidence>
<dbReference type="SMART" id="SM00534">
    <property type="entry name" value="MUTSac"/>
    <property type="match status" value="1"/>
</dbReference>
<feature type="binding site" evidence="9">
    <location>
        <begin position="629"/>
        <end position="636"/>
    </location>
    <ligand>
        <name>ATP</name>
        <dbReference type="ChEBI" id="CHEBI:30616"/>
    </ligand>
</feature>
<dbReference type="InterPro" id="IPR045076">
    <property type="entry name" value="MutS"/>
</dbReference>
<dbReference type="OrthoDB" id="9802448at2"/>
<dbReference type="Pfam" id="PF00488">
    <property type="entry name" value="MutS_V"/>
    <property type="match status" value="1"/>
</dbReference>
<keyword evidence="7 9" id="KW-0234">DNA repair</keyword>
<comment type="similarity">
    <text evidence="1 9 10">Belongs to the DNA mismatch repair MutS family.</text>
</comment>
<accession>A0A0K2SL52</accession>
<evidence type="ECO:0000256" key="10">
    <source>
        <dbReference type="RuleBase" id="RU003756"/>
    </source>
</evidence>
<dbReference type="SUPFAM" id="SSF48334">
    <property type="entry name" value="DNA repair protein MutS, domain III"/>
    <property type="match status" value="1"/>
</dbReference>
<dbReference type="PIRSF" id="PIRSF037677">
    <property type="entry name" value="DNA_mis_repair_Msh6"/>
    <property type="match status" value="1"/>
</dbReference>
<evidence type="ECO:0000259" key="11">
    <source>
        <dbReference type="PROSITE" id="PS00486"/>
    </source>
</evidence>
<dbReference type="SUPFAM" id="SSF52540">
    <property type="entry name" value="P-loop containing nucleoside triphosphate hydrolases"/>
    <property type="match status" value="1"/>
</dbReference>
<dbReference type="Gene3D" id="3.40.50.300">
    <property type="entry name" value="P-loop containing nucleotide triphosphate hydrolases"/>
    <property type="match status" value="1"/>
</dbReference>
<evidence type="ECO:0000313" key="13">
    <source>
        <dbReference type="Proteomes" id="UP000065807"/>
    </source>
</evidence>
<keyword evidence="13" id="KW-1185">Reference proteome</keyword>
<dbReference type="AlphaFoldDB" id="A0A0K2SL52"/>
<dbReference type="Gene3D" id="1.10.1420.10">
    <property type="match status" value="2"/>
</dbReference>
<dbReference type="FunFam" id="3.40.1170.10:FF:000001">
    <property type="entry name" value="DNA mismatch repair protein MutS"/>
    <property type="match status" value="1"/>
</dbReference>
<protein>
    <recommendedName>
        <fullName evidence="2 9">DNA mismatch repair protein MutS</fullName>
    </recommendedName>
</protein>
<dbReference type="SUPFAM" id="SSF55271">
    <property type="entry name" value="DNA repair protein MutS, domain I"/>
    <property type="match status" value="1"/>
</dbReference>
<dbReference type="InterPro" id="IPR007861">
    <property type="entry name" value="DNA_mismatch_repair_MutS_clamp"/>
</dbReference>
<evidence type="ECO:0000256" key="9">
    <source>
        <dbReference type="HAMAP-Rule" id="MF_00096"/>
    </source>
</evidence>
<dbReference type="NCBIfam" id="TIGR01070">
    <property type="entry name" value="mutS1"/>
    <property type="match status" value="1"/>
</dbReference>
<dbReference type="FunFam" id="3.40.50.300:FF:000870">
    <property type="entry name" value="MutS protein homolog 4"/>
    <property type="match status" value="1"/>
</dbReference>
<gene>
    <name evidence="9" type="primary">mutS</name>
    <name evidence="12" type="ORF">LIP_1728</name>
</gene>
<dbReference type="HAMAP" id="MF_00096">
    <property type="entry name" value="MutS"/>
    <property type="match status" value="1"/>
</dbReference>
<dbReference type="SMART" id="SM00533">
    <property type="entry name" value="MUTSd"/>
    <property type="match status" value="1"/>
</dbReference>
<dbReference type="GO" id="GO:0140664">
    <property type="term" value="F:ATP-dependent DNA damage sensor activity"/>
    <property type="evidence" value="ECO:0007669"/>
    <property type="project" value="InterPro"/>
</dbReference>
<dbReference type="GO" id="GO:0005829">
    <property type="term" value="C:cytosol"/>
    <property type="evidence" value="ECO:0007669"/>
    <property type="project" value="TreeGrafter"/>
</dbReference>
<dbReference type="GO" id="GO:0006298">
    <property type="term" value="P:mismatch repair"/>
    <property type="evidence" value="ECO:0007669"/>
    <property type="project" value="UniProtKB-UniRule"/>
</dbReference>
<dbReference type="Pfam" id="PF05188">
    <property type="entry name" value="MutS_II"/>
    <property type="match status" value="1"/>
</dbReference>
<dbReference type="InterPro" id="IPR007860">
    <property type="entry name" value="DNA_mmatch_repair_MutS_con_dom"/>
</dbReference>
<keyword evidence="4 9" id="KW-0227">DNA damage</keyword>
<dbReference type="PANTHER" id="PTHR11361:SF34">
    <property type="entry name" value="DNA MISMATCH REPAIR PROTEIN MSH1, MITOCHONDRIAL"/>
    <property type="match status" value="1"/>
</dbReference>
<name>A0A0K2SL52_LIMPI</name>
<dbReference type="GO" id="GO:0003684">
    <property type="term" value="F:damaged DNA binding"/>
    <property type="evidence" value="ECO:0007669"/>
    <property type="project" value="UniProtKB-UniRule"/>
</dbReference>
<dbReference type="Gene3D" id="3.30.420.110">
    <property type="entry name" value="MutS, connector domain"/>
    <property type="match status" value="1"/>
</dbReference>
<dbReference type="GO" id="GO:0005524">
    <property type="term" value="F:ATP binding"/>
    <property type="evidence" value="ECO:0007669"/>
    <property type="project" value="UniProtKB-UniRule"/>
</dbReference>
<keyword evidence="5 9" id="KW-0067">ATP-binding</keyword>
<dbReference type="Pfam" id="PF01624">
    <property type="entry name" value="MutS_I"/>
    <property type="match status" value="1"/>
</dbReference>
<feature type="domain" description="DNA mismatch repair proteins mutS family" evidence="11">
    <location>
        <begin position="703"/>
        <end position="719"/>
    </location>
</feature>
<evidence type="ECO:0000256" key="6">
    <source>
        <dbReference type="ARBA" id="ARBA00023125"/>
    </source>
</evidence>
<dbReference type="Pfam" id="PF05192">
    <property type="entry name" value="MutS_III"/>
    <property type="match status" value="1"/>
</dbReference>
<dbReference type="InterPro" id="IPR016151">
    <property type="entry name" value="DNA_mismatch_repair_MutS_N"/>
</dbReference>
<dbReference type="InterPro" id="IPR005748">
    <property type="entry name" value="DNA_mismatch_repair_MutS"/>
</dbReference>
<dbReference type="RefSeq" id="WP_068136626.1">
    <property type="nucleotide sequence ID" value="NZ_AP014924.1"/>
</dbReference>
<evidence type="ECO:0000256" key="2">
    <source>
        <dbReference type="ARBA" id="ARBA00021982"/>
    </source>
</evidence>
<dbReference type="FunFam" id="1.10.1420.10:FF:000001">
    <property type="entry name" value="DNA mismatch repair protein MutS"/>
    <property type="match status" value="1"/>
</dbReference>
<organism evidence="12 13">
    <name type="scientific">Limnochorda pilosa</name>
    <dbReference type="NCBI Taxonomy" id="1555112"/>
    <lineage>
        <taxon>Bacteria</taxon>
        <taxon>Bacillati</taxon>
        <taxon>Bacillota</taxon>
        <taxon>Limnochordia</taxon>
        <taxon>Limnochordales</taxon>
        <taxon>Limnochordaceae</taxon>
        <taxon>Limnochorda</taxon>
    </lineage>
</organism>
<evidence type="ECO:0000256" key="8">
    <source>
        <dbReference type="ARBA" id="ARBA00024647"/>
    </source>
</evidence>
<evidence type="ECO:0000313" key="12">
    <source>
        <dbReference type="EMBL" id="BAS27574.1"/>
    </source>
</evidence>
<dbReference type="InterPro" id="IPR007695">
    <property type="entry name" value="DNA_mismatch_repair_MutS-lik_N"/>
</dbReference>
<reference evidence="13" key="2">
    <citation type="journal article" date="2016" name="Int. J. Syst. Evol. Microbiol.">
        <title>Complete genome sequence and cell structure of Limnochorda pilosa, a Gram-negative spore-former within the phylum Firmicutes.</title>
        <authorList>
            <person name="Watanabe M."/>
            <person name="Kojima H."/>
            <person name="Fukui M."/>
        </authorList>
    </citation>
    <scope>NUCLEOTIDE SEQUENCE [LARGE SCALE GENOMIC DNA]</scope>
    <source>
        <strain evidence="13">HC45</strain>
    </source>
</reference>
<dbReference type="SUPFAM" id="SSF53150">
    <property type="entry name" value="DNA repair protein MutS, domain II"/>
    <property type="match status" value="1"/>
</dbReference>
<keyword evidence="3 9" id="KW-0547">Nucleotide-binding</keyword>
<reference evidence="13" key="1">
    <citation type="submission" date="2015-07" db="EMBL/GenBank/DDBJ databases">
        <title>Complete genome sequence and phylogenetic analysis of Limnochorda pilosa.</title>
        <authorList>
            <person name="Watanabe M."/>
            <person name="Kojima H."/>
            <person name="Fukui M."/>
        </authorList>
    </citation>
    <scope>NUCLEOTIDE SEQUENCE [LARGE SCALE GENOMIC DNA]</scope>
    <source>
        <strain evidence="13">HC45</strain>
    </source>
</reference>
<comment type="function">
    <text evidence="8 9">This protein is involved in the repair of mismatches in DNA. It is possible that it carries out the mismatch recognition step. This protein has a weak ATPase activity.</text>
</comment>
<dbReference type="KEGG" id="lpil:LIP_1728"/>
<evidence type="ECO:0000256" key="4">
    <source>
        <dbReference type="ARBA" id="ARBA00022763"/>
    </source>
</evidence>
<dbReference type="EMBL" id="AP014924">
    <property type="protein sequence ID" value="BAS27574.1"/>
    <property type="molecule type" value="Genomic_DNA"/>
</dbReference>
<evidence type="ECO:0000256" key="5">
    <source>
        <dbReference type="ARBA" id="ARBA00022840"/>
    </source>
</evidence>
<dbReference type="PANTHER" id="PTHR11361">
    <property type="entry name" value="DNA MISMATCH REPAIR PROTEIN MUTS FAMILY MEMBER"/>
    <property type="match status" value="1"/>
</dbReference>
<dbReference type="InterPro" id="IPR000432">
    <property type="entry name" value="DNA_mismatch_repair_MutS_C"/>
</dbReference>
<dbReference type="NCBIfam" id="NF003810">
    <property type="entry name" value="PRK05399.1"/>
    <property type="match status" value="1"/>
</dbReference>
<dbReference type="Pfam" id="PF05190">
    <property type="entry name" value="MutS_IV"/>
    <property type="match status" value="1"/>
</dbReference>
<dbReference type="PATRIC" id="fig|1555112.3.peg.1762"/>
<dbReference type="GO" id="GO:0030983">
    <property type="term" value="F:mismatched DNA binding"/>
    <property type="evidence" value="ECO:0007669"/>
    <property type="project" value="InterPro"/>
</dbReference>
<dbReference type="Gene3D" id="3.40.1170.10">
    <property type="entry name" value="DNA repair protein MutS, domain I"/>
    <property type="match status" value="1"/>
</dbReference>
<dbReference type="InterPro" id="IPR036678">
    <property type="entry name" value="MutS_con_dom_sf"/>
</dbReference>
<proteinExistence type="inferred from homology"/>
<dbReference type="InterPro" id="IPR007696">
    <property type="entry name" value="DNA_mismatch_repair_MutS_core"/>
</dbReference>
<dbReference type="InterPro" id="IPR017261">
    <property type="entry name" value="DNA_mismatch_repair_MutS/MSH"/>
</dbReference>
<dbReference type="InterPro" id="IPR036187">
    <property type="entry name" value="DNA_mismatch_repair_MutS_sf"/>
</dbReference>
<evidence type="ECO:0000256" key="7">
    <source>
        <dbReference type="ARBA" id="ARBA00023204"/>
    </source>
</evidence>
<sequence>MAAATPLFRQYEAIKAAYPGCILMFRLGDFYEMFGEDAEVASSVLEIVLTSREKGEGERIPMCGVPYHALEGYLQKLVEAGHRVAVCDQIEGDGEARGVMRREVTRVVTPGTLVEGSLGRKESHFLTAIHREGRGRAARFGLASLDVSTGDFRTTELEGEGAEAALLEELARLEPAECLIHPSLEGHPALAVLFDGRPGVLSVLEERAFRPEPARRRLLEHFGIPSLDAFGCEDRPAAVAAAGAALQYAQETQKVELSHVTGLVTYQVGAGLILDRESRRSLELVHNLRDGGRRGTLLEVLDGTVTAMGGRLLRQWLLEPLRDPQAIEARLAAVEALVEAPDLLHDLRAQLDGVQDLERLAGRIAYGTANGRDLVGLARSLERLPRIWDLAAHLPGPPPAAASGAPGPGPGDRLEALREAIQAELVDDPPVTVREGGLIRPGFSAEVDRLRELKAGGRRFIQDLEQRERERTGIKSLKVGFNKVFGYYIEVTRANLAQVPPDYRRRQTLSGAERFVTPELKEQESQVLGAEERLVELEYRLFTELREHVAQEVAAVQAAARRVAWLDVVGALAGAARQRGYVRPRITGGGRIWIEAGRHPVVEATPDQEPFVPNDCELDAGRRLLIITGPNMAGKSTYLRQVALIVLMAQMGSFVPARSAEIGVVDRIFTRVGASDDLAGGRSTFMVEMTEAARIARLATEQSLVVVDELGRGTSTYDGLALAQAFAEYLHDHIRCRTLMSTHYHELTHLEGRLPAARNLHVEVREERGNVIFLRQVRPGGTDRSYGVNVARMAGLPPEIVHRARQLLRHLSSHAPDTRVEQLGFFEAAAGQGGAAELDEHALAALRRLEELQVEAMTPLEALQELDRLKRLALRGRKP</sequence>
<dbReference type="CDD" id="cd03284">
    <property type="entry name" value="ABC_MutS1"/>
    <property type="match status" value="1"/>
</dbReference>
<evidence type="ECO:0000256" key="3">
    <source>
        <dbReference type="ARBA" id="ARBA00022741"/>
    </source>
</evidence>
<keyword evidence="6 9" id="KW-0238">DNA-binding</keyword>
<dbReference type="STRING" id="1555112.LIP_1728"/>
<dbReference type="Proteomes" id="UP000065807">
    <property type="component" value="Chromosome"/>
</dbReference>
<dbReference type="InterPro" id="IPR027417">
    <property type="entry name" value="P-loop_NTPase"/>
</dbReference>